<dbReference type="STRING" id="5486.A0A367Y0T3"/>
<dbReference type="InterPro" id="IPR031766">
    <property type="entry name" value="RRM_occluded"/>
</dbReference>
<gene>
    <name evidence="5" type="ORF">Cantr_07902</name>
</gene>
<proteinExistence type="predicted"/>
<dbReference type="SUPFAM" id="SSF48452">
    <property type="entry name" value="TPR-like"/>
    <property type="match status" value="1"/>
</dbReference>
<dbReference type="InterPro" id="IPR035979">
    <property type="entry name" value="RBD_domain_sf"/>
</dbReference>
<protein>
    <recommendedName>
        <fullName evidence="4">RRM domain-containing protein</fullName>
    </recommendedName>
</protein>
<dbReference type="InterPro" id="IPR000504">
    <property type="entry name" value="RRM_dom"/>
</dbReference>
<dbReference type="Pfam" id="PF00076">
    <property type="entry name" value="RRM_1"/>
    <property type="match status" value="3"/>
</dbReference>
<comment type="caution">
    <text evidence="5">The sequence shown here is derived from an EMBL/GenBank/DDBJ whole genome shotgun (WGS) entry which is preliminary data.</text>
</comment>
<dbReference type="Pfam" id="PF16842">
    <property type="entry name" value="RRM_occluded"/>
    <property type="match status" value="1"/>
</dbReference>
<dbReference type="PANTHER" id="PTHR48025">
    <property type="entry name" value="OS02G0815200 PROTEIN"/>
    <property type="match status" value="1"/>
</dbReference>
<feature type="compositionally biased region" description="Basic and acidic residues" evidence="3">
    <location>
        <begin position="539"/>
        <end position="551"/>
    </location>
</feature>
<dbReference type="InterPro" id="IPR011990">
    <property type="entry name" value="TPR-like_helical_dom_sf"/>
</dbReference>
<feature type="region of interest" description="Disordered" evidence="3">
    <location>
        <begin position="530"/>
        <end position="551"/>
    </location>
</feature>
<keyword evidence="6" id="KW-1185">Reference proteome</keyword>
<evidence type="ECO:0000256" key="2">
    <source>
        <dbReference type="PROSITE-ProRule" id="PRU00176"/>
    </source>
</evidence>
<feature type="domain" description="RRM" evidence="4">
    <location>
        <begin position="554"/>
        <end position="627"/>
    </location>
</feature>
<name>A0A367Y0T3_9ASCO</name>
<dbReference type="InterPro" id="IPR050502">
    <property type="entry name" value="Euk_RNA-bind_prot"/>
</dbReference>
<evidence type="ECO:0000313" key="6">
    <source>
        <dbReference type="Proteomes" id="UP000253472"/>
    </source>
</evidence>
<evidence type="ECO:0000259" key="4">
    <source>
        <dbReference type="PROSITE" id="PS50102"/>
    </source>
</evidence>
<dbReference type="PROSITE" id="PS50102">
    <property type="entry name" value="RRM"/>
    <property type="match status" value="3"/>
</dbReference>
<accession>A0A367Y0T3</accession>
<feature type="domain" description="RRM" evidence="4">
    <location>
        <begin position="628"/>
        <end position="705"/>
    </location>
</feature>
<feature type="domain" description="RRM" evidence="4">
    <location>
        <begin position="724"/>
        <end position="805"/>
    </location>
</feature>
<dbReference type="Gene3D" id="1.25.40.10">
    <property type="entry name" value="Tetratricopeptide repeat domain"/>
    <property type="match status" value="1"/>
</dbReference>
<dbReference type="Proteomes" id="UP000253472">
    <property type="component" value="Unassembled WGS sequence"/>
</dbReference>
<evidence type="ECO:0000313" key="5">
    <source>
        <dbReference type="EMBL" id="RCK59483.1"/>
    </source>
</evidence>
<organism evidence="5 6">
    <name type="scientific">Candida viswanathii</name>
    <dbReference type="NCBI Taxonomy" id="5486"/>
    <lineage>
        <taxon>Eukaryota</taxon>
        <taxon>Fungi</taxon>
        <taxon>Dikarya</taxon>
        <taxon>Ascomycota</taxon>
        <taxon>Saccharomycotina</taxon>
        <taxon>Pichiomycetes</taxon>
        <taxon>Debaryomycetaceae</taxon>
        <taxon>Candida/Lodderomyces clade</taxon>
        <taxon>Candida</taxon>
    </lineage>
</organism>
<evidence type="ECO:0000256" key="3">
    <source>
        <dbReference type="SAM" id="MobiDB-lite"/>
    </source>
</evidence>
<dbReference type="AlphaFoldDB" id="A0A367Y0T3"/>
<reference evidence="5 6" key="1">
    <citation type="submission" date="2018-06" db="EMBL/GenBank/DDBJ databases">
        <title>Whole genome sequencing of Candida tropicalis (genome annotated by CSBL at Korea University).</title>
        <authorList>
            <person name="Ahn J."/>
        </authorList>
    </citation>
    <scope>NUCLEOTIDE SEQUENCE [LARGE SCALE GENOMIC DNA]</scope>
    <source>
        <strain evidence="5 6">ATCC 20962</strain>
    </source>
</reference>
<dbReference type="Gene3D" id="3.30.70.330">
    <property type="match status" value="3"/>
</dbReference>
<dbReference type="SMART" id="SM00360">
    <property type="entry name" value="RRM"/>
    <property type="match status" value="3"/>
</dbReference>
<dbReference type="PANTHER" id="PTHR48025:SF1">
    <property type="entry name" value="RRM DOMAIN-CONTAINING PROTEIN"/>
    <property type="match status" value="1"/>
</dbReference>
<dbReference type="GO" id="GO:0003723">
    <property type="term" value="F:RNA binding"/>
    <property type="evidence" value="ECO:0007669"/>
    <property type="project" value="UniProtKB-UniRule"/>
</dbReference>
<evidence type="ECO:0000256" key="1">
    <source>
        <dbReference type="ARBA" id="ARBA00022884"/>
    </source>
</evidence>
<dbReference type="OrthoDB" id="360390at2759"/>
<sequence>MVERSVEQRSIEEIQLSIKQNPYIGSNYNDLVMALQAVRKPLDRAQAIHETYKTKLQYFRLNHLEHNDWLSAIHSIDDIIDRSSLEYEFYNLIVPDYSNANTMNNYLEFCKSLVAEEIFDEDDYQNLFSKVLIVGAHDFINGNKIWVNLLDFFKNKYVKSKDDEDLQALIKLHLKRLSYPHQQLEESFSEFSSLISEFDNENYDERMTAANKIYSQAKAKLPYYESFEIEIKKSPNDPQLWINYMESVHKYNKHDMNAIIAIFERAIATEESWSSDWEKVWMSVIYHIYSNEEVDLTSLNFILTKYIRTFPSSGHAYSETIRNCSTLDGEDAIENYEVIKHRIERMELMTKWEFPEWKLVVLATIQMKYQRIKHHDAIRDELGEFIGEFIDEMLHFAEQAMESNDIFHSVEKVAFSIYAKLGNPNAVRRYLTMMYEKFPNQVDVWLYVVQCLVDMGIKPLSIRPLFNKAFSHVTELDLPEKLTEEWLHFEQLHGDISSFEKAVVVCNEAIKKVVQKREAEQQISALNGTLASNKRKRKREEVDKEPETKSREKCTIRVDNIPLDATEDTVRNFFKDCGEIGEISFVDVDNKRVGIFDFQTEQQVFTALTKSHKLLGGNEILVKRLQDALLFVNNYPSTYSQEELKDLFEGIGKVAKIRFPNQTLKRQKRFCYLQMISIKDAQKVIAEYNGKTYHDDNLGGEFSWEVQVSSPNHKHERSTPISERKARVTNISFNVTKEAFEKKFASCGDIEVITFPKAVYEGEKMKNNGGLAIVTYKTIEGLENALKLNETQFKGRKLIVVKQQPQQRPAPFEPEDFDGVRTIGLLDLDASLNFHQVRKYFEDKFGKVSKVLLIPENKQALVELAAAADAGKVGLAEGSLDIGDGKAKVVTKEDIVKTGASSKPTLGPTLIPTSIRRRKLK</sequence>
<dbReference type="SUPFAM" id="SSF54928">
    <property type="entry name" value="RNA-binding domain, RBD"/>
    <property type="match status" value="2"/>
</dbReference>
<dbReference type="EMBL" id="QLNQ01000027">
    <property type="protein sequence ID" value="RCK59483.1"/>
    <property type="molecule type" value="Genomic_DNA"/>
</dbReference>
<keyword evidence="1 2" id="KW-0694">RNA-binding</keyword>
<dbReference type="InterPro" id="IPR012677">
    <property type="entry name" value="Nucleotide-bd_a/b_plait_sf"/>
</dbReference>